<keyword evidence="10" id="KW-1185">Reference proteome</keyword>
<dbReference type="InterPro" id="IPR008426">
    <property type="entry name" value="CENP-H_C"/>
</dbReference>
<dbReference type="HOGENOM" id="CLU_078299_1_0_1"/>
<keyword evidence="6" id="KW-0137">Centromere</keyword>
<keyword evidence="4" id="KW-0995">Kinetochore</keyword>
<name>C5FS81_ARTOC</name>
<protein>
    <recommendedName>
        <fullName evidence="8">Centromere protein H C-terminal domain-containing protein</fullName>
    </recommendedName>
</protein>
<comment type="subcellular location">
    <subcellularLocation>
        <location evidence="2">Chromosome</location>
        <location evidence="2">Centromere</location>
        <location evidence="2">Kinetochore</location>
    </subcellularLocation>
    <subcellularLocation>
        <location evidence="1">Nucleus</location>
    </subcellularLocation>
</comment>
<dbReference type="GeneID" id="9224931"/>
<dbReference type="PANTHER" id="PTHR48122">
    <property type="entry name" value="CENTROMERE PROTEIN H"/>
    <property type="match status" value="1"/>
</dbReference>
<evidence type="ECO:0000313" key="9">
    <source>
        <dbReference type="EMBL" id="EEQ32734.1"/>
    </source>
</evidence>
<dbReference type="STRING" id="554155.C5FS81"/>
<dbReference type="GO" id="GO:0005634">
    <property type="term" value="C:nucleus"/>
    <property type="evidence" value="ECO:0007669"/>
    <property type="project" value="UniProtKB-SubCell"/>
</dbReference>
<comment type="similarity">
    <text evidence="7">Belongs to the CENP-H/MCM16 family.</text>
</comment>
<keyword evidence="3" id="KW-0158">Chromosome</keyword>
<dbReference type="GO" id="GO:0007052">
    <property type="term" value="P:mitotic spindle organization"/>
    <property type="evidence" value="ECO:0007669"/>
    <property type="project" value="TreeGrafter"/>
</dbReference>
<evidence type="ECO:0000256" key="3">
    <source>
        <dbReference type="ARBA" id="ARBA00022454"/>
    </source>
</evidence>
<proteinExistence type="inferred from homology"/>
<dbReference type="RefSeq" id="XP_002845684.1">
    <property type="nucleotide sequence ID" value="XM_002845638.1"/>
</dbReference>
<evidence type="ECO:0000256" key="7">
    <source>
        <dbReference type="ARBA" id="ARBA00025735"/>
    </source>
</evidence>
<evidence type="ECO:0000256" key="6">
    <source>
        <dbReference type="ARBA" id="ARBA00023328"/>
    </source>
</evidence>
<evidence type="ECO:0000313" key="10">
    <source>
        <dbReference type="Proteomes" id="UP000002035"/>
    </source>
</evidence>
<evidence type="ECO:0000256" key="2">
    <source>
        <dbReference type="ARBA" id="ARBA00004629"/>
    </source>
</evidence>
<dbReference type="Proteomes" id="UP000002035">
    <property type="component" value="Unassembled WGS sequence"/>
</dbReference>
<keyword evidence="5" id="KW-0539">Nucleus</keyword>
<dbReference type="eggNOG" id="ENOG502S9QV">
    <property type="taxonomic scope" value="Eukaryota"/>
</dbReference>
<evidence type="ECO:0000256" key="4">
    <source>
        <dbReference type="ARBA" id="ARBA00022838"/>
    </source>
</evidence>
<dbReference type="VEuPathDB" id="FungiDB:MCYG_05553"/>
<sequence>MASLEAPARALLDVATQDETADKFSFSQKEAEILELYDHVFEQQLEEALLSHQLPETTDADDVDAKLVEAERELLEVRARLSVRRKVIESVLMTEPSIQAVHSLPSSPLEKALLPLINRRDVLSLAYENIMTSHTACIRELSSAEVANIQSIQKNQELVQTLLELTRNEKSLDDNISDPQLKEELDSLRTENKQKKAHWTRIKRIVSASIAASGVDWASDEKLENLVLDDDALDDV</sequence>
<dbReference type="GO" id="GO:0051382">
    <property type="term" value="P:kinetochore assembly"/>
    <property type="evidence" value="ECO:0007669"/>
    <property type="project" value="InterPro"/>
</dbReference>
<dbReference type="InterPro" id="IPR040034">
    <property type="entry name" value="CENP-H"/>
</dbReference>
<dbReference type="OrthoDB" id="2274804at2759"/>
<dbReference type="PANTHER" id="PTHR48122:SF1">
    <property type="entry name" value="CENTROMERE PROTEIN H"/>
    <property type="match status" value="1"/>
</dbReference>
<evidence type="ECO:0000256" key="5">
    <source>
        <dbReference type="ARBA" id="ARBA00023242"/>
    </source>
</evidence>
<evidence type="ECO:0000259" key="8">
    <source>
        <dbReference type="Pfam" id="PF05837"/>
    </source>
</evidence>
<reference evidence="10" key="1">
    <citation type="journal article" date="2012" name="MBio">
        <title>Comparative genome analysis of Trichophyton rubrum and related dermatophytes reveals candidate genes involved in infection.</title>
        <authorList>
            <person name="Martinez D.A."/>
            <person name="Oliver B.G."/>
            <person name="Graeser Y."/>
            <person name="Goldberg J.M."/>
            <person name="Li W."/>
            <person name="Martinez-Rossi N.M."/>
            <person name="Monod M."/>
            <person name="Shelest E."/>
            <person name="Barton R.C."/>
            <person name="Birch E."/>
            <person name="Brakhage A.A."/>
            <person name="Chen Z."/>
            <person name="Gurr S.J."/>
            <person name="Heiman D."/>
            <person name="Heitman J."/>
            <person name="Kosti I."/>
            <person name="Rossi A."/>
            <person name="Saif S."/>
            <person name="Samalova M."/>
            <person name="Saunders C.W."/>
            <person name="Shea T."/>
            <person name="Summerbell R.C."/>
            <person name="Xu J."/>
            <person name="Young S."/>
            <person name="Zeng Q."/>
            <person name="Birren B.W."/>
            <person name="Cuomo C.A."/>
            <person name="White T.C."/>
        </authorList>
    </citation>
    <scope>NUCLEOTIDE SEQUENCE [LARGE SCALE GENOMIC DNA]</scope>
    <source>
        <strain evidence="10">ATCC MYA-4605 / CBS 113480</strain>
    </source>
</reference>
<dbReference type="AlphaFoldDB" id="C5FS81"/>
<dbReference type="Pfam" id="PF05837">
    <property type="entry name" value="CENP-H"/>
    <property type="match status" value="1"/>
</dbReference>
<organism evidence="9 10">
    <name type="scientific">Arthroderma otae (strain ATCC MYA-4605 / CBS 113480)</name>
    <name type="common">Microsporum canis</name>
    <dbReference type="NCBI Taxonomy" id="554155"/>
    <lineage>
        <taxon>Eukaryota</taxon>
        <taxon>Fungi</taxon>
        <taxon>Dikarya</taxon>
        <taxon>Ascomycota</taxon>
        <taxon>Pezizomycotina</taxon>
        <taxon>Eurotiomycetes</taxon>
        <taxon>Eurotiomycetidae</taxon>
        <taxon>Onygenales</taxon>
        <taxon>Arthrodermataceae</taxon>
        <taxon>Microsporum</taxon>
    </lineage>
</organism>
<dbReference type="EMBL" id="DS995705">
    <property type="protein sequence ID" value="EEQ32734.1"/>
    <property type="molecule type" value="Genomic_DNA"/>
</dbReference>
<evidence type="ECO:0000256" key="1">
    <source>
        <dbReference type="ARBA" id="ARBA00004123"/>
    </source>
</evidence>
<gene>
    <name evidence="9" type="ORF">MCYG_05553</name>
</gene>
<dbReference type="GO" id="GO:0007059">
    <property type="term" value="P:chromosome segregation"/>
    <property type="evidence" value="ECO:0007669"/>
    <property type="project" value="TreeGrafter"/>
</dbReference>
<dbReference type="GO" id="GO:0043515">
    <property type="term" value="F:kinetochore binding"/>
    <property type="evidence" value="ECO:0007669"/>
    <property type="project" value="TreeGrafter"/>
</dbReference>
<feature type="domain" description="Centromere protein H C-terminal" evidence="8">
    <location>
        <begin position="32"/>
        <end position="230"/>
    </location>
</feature>
<accession>C5FS81</accession>
<dbReference type="GO" id="GO:0000776">
    <property type="term" value="C:kinetochore"/>
    <property type="evidence" value="ECO:0007669"/>
    <property type="project" value="UniProtKB-KW"/>
</dbReference>
<dbReference type="OMA" id="WRVMKGV"/>